<dbReference type="Proteomes" id="UP001206572">
    <property type="component" value="Unassembled WGS sequence"/>
</dbReference>
<protein>
    <submittedName>
        <fullName evidence="2">Uncharacterized protein</fullName>
    </submittedName>
</protein>
<proteinExistence type="predicted"/>
<evidence type="ECO:0000256" key="1">
    <source>
        <dbReference type="SAM" id="Phobius"/>
    </source>
</evidence>
<reference evidence="2 3" key="1">
    <citation type="submission" date="2022-08" db="EMBL/GenBank/DDBJ databases">
        <title>Reclassification of Massilia species as members of the genera Telluria, Duganella, Pseudoduganella, Mokoshia gen. nov. and Zemynaea gen. nov. using orthogonal and non-orthogonal genome-based approaches.</title>
        <authorList>
            <person name="Bowman J.P."/>
        </authorList>
    </citation>
    <scope>NUCLEOTIDE SEQUENCE [LARGE SCALE GENOMIC DNA]</scope>
    <source>
        <strain evidence="2 3">JCM 31661</strain>
    </source>
</reference>
<gene>
    <name evidence="2" type="ORF">NX780_01940</name>
</gene>
<keyword evidence="1" id="KW-1133">Transmembrane helix</keyword>
<dbReference type="EMBL" id="JANUHA010000001">
    <property type="protein sequence ID" value="MCS0595104.1"/>
    <property type="molecule type" value="Genomic_DNA"/>
</dbReference>
<keyword evidence="1" id="KW-0472">Membrane</keyword>
<comment type="caution">
    <text evidence="2">The sequence shown here is derived from an EMBL/GenBank/DDBJ whole genome shotgun (WGS) entry which is preliminary data.</text>
</comment>
<keyword evidence="3" id="KW-1185">Reference proteome</keyword>
<accession>A0ABT2AFT5</accession>
<evidence type="ECO:0000313" key="3">
    <source>
        <dbReference type="Proteomes" id="UP001206572"/>
    </source>
</evidence>
<dbReference type="RefSeq" id="WP_258826182.1">
    <property type="nucleotide sequence ID" value="NZ_JANUHA010000001.1"/>
</dbReference>
<evidence type="ECO:0000313" key="2">
    <source>
        <dbReference type="EMBL" id="MCS0595104.1"/>
    </source>
</evidence>
<organism evidence="2 3">
    <name type="scientific">Massilia agri</name>
    <dbReference type="NCBI Taxonomy" id="1886785"/>
    <lineage>
        <taxon>Bacteria</taxon>
        <taxon>Pseudomonadati</taxon>
        <taxon>Pseudomonadota</taxon>
        <taxon>Betaproteobacteria</taxon>
        <taxon>Burkholderiales</taxon>
        <taxon>Oxalobacteraceae</taxon>
        <taxon>Telluria group</taxon>
        <taxon>Massilia</taxon>
    </lineage>
</organism>
<feature type="transmembrane region" description="Helical" evidence="1">
    <location>
        <begin position="32"/>
        <end position="54"/>
    </location>
</feature>
<keyword evidence="1" id="KW-0812">Transmembrane</keyword>
<sequence length="56" mass="6822">MQKEKTWQVVVKETFTKTRDERYAESTKGQKIVYWIFMAIVWGVLLYTFVKAYLLR</sequence>
<name>A0ABT2AFT5_9BURK</name>